<evidence type="ECO:0000313" key="2">
    <source>
        <dbReference type="Proteomes" id="UP001275436"/>
    </source>
</evidence>
<dbReference type="RefSeq" id="WP_017797270.1">
    <property type="nucleotide sequence ID" value="NZ_BSKO01000001.1"/>
</dbReference>
<organism evidence="1 2">
    <name type="scientific">Oceanobacillus kimchii</name>
    <dbReference type="NCBI Taxonomy" id="746691"/>
    <lineage>
        <taxon>Bacteria</taxon>
        <taxon>Bacillati</taxon>
        <taxon>Bacillota</taxon>
        <taxon>Bacilli</taxon>
        <taxon>Bacillales</taxon>
        <taxon>Bacillaceae</taxon>
        <taxon>Oceanobacillus</taxon>
    </lineage>
</organism>
<sequence>MSIGYKIRKFFSNHVETKDRHEDKKLQTHYYKASKDSVMKVIETYFQSKDTYSINAVSKEHGEISATTKKGKRVFVVATIIMVRPYHTAVDFSVTTESLLQIDFGHSSKVIQELYEHMNKELQLITEH</sequence>
<dbReference type="EMBL" id="BSKO01000001">
    <property type="protein sequence ID" value="GLO66821.1"/>
    <property type="molecule type" value="Genomic_DNA"/>
</dbReference>
<keyword evidence="2" id="KW-1185">Reference proteome</keyword>
<gene>
    <name evidence="1" type="ORF">MACH08_26050</name>
</gene>
<evidence type="ECO:0008006" key="3">
    <source>
        <dbReference type="Google" id="ProtNLM"/>
    </source>
</evidence>
<accession>A0ABQ5TM41</accession>
<protein>
    <recommendedName>
        <fullName evidence="3">Cytosolic protein</fullName>
    </recommendedName>
</protein>
<evidence type="ECO:0000313" key="1">
    <source>
        <dbReference type="EMBL" id="GLO66821.1"/>
    </source>
</evidence>
<name>A0ABQ5TM41_9BACI</name>
<comment type="caution">
    <text evidence="1">The sequence shown here is derived from an EMBL/GenBank/DDBJ whole genome shotgun (WGS) entry which is preliminary data.</text>
</comment>
<dbReference type="Proteomes" id="UP001275436">
    <property type="component" value="Unassembled WGS sequence"/>
</dbReference>
<reference evidence="1 2" key="1">
    <citation type="submission" date="2023-02" db="EMBL/GenBank/DDBJ databases">
        <title>Oceanobacillus kimchii IFOP_LL358 isolated form Alexandrium catenella lab strain.</title>
        <authorList>
            <person name="Gajardo G."/>
            <person name="Ueki S."/>
            <person name="Maruyama F."/>
        </authorList>
    </citation>
    <scope>NUCLEOTIDE SEQUENCE [LARGE SCALE GENOMIC DNA]</scope>
    <source>
        <strain evidence="1 2">IFOP_LL358</strain>
    </source>
</reference>
<proteinExistence type="predicted"/>